<dbReference type="SMART" id="SM00542">
    <property type="entry name" value="FYRC"/>
    <property type="match status" value="1"/>
</dbReference>
<dbReference type="SMART" id="SM00317">
    <property type="entry name" value="SET"/>
    <property type="match status" value="1"/>
</dbReference>
<feature type="compositionally biased region" description="Low complexity" evidence="15">
    <location>
        <begin position="340"/>
        <end position="358"/>
    </location>
</feature>
<keyword evidence="5" id="KW-0949">S-adenosyl-L-methionine</keyword>
<dbReference type="PANTHER" id="PTHR45888:SF6">
    <property type="entry name" value="HL01030P-RELATED"/>
    <property type="match status" value="1"/>
</dbReference>
<evidence type="ECO:0000256" key="2">
    <source>
        <dbReference type="ARBA" id="ARBA00022553"/>
    </source>
</evidence>
<evidence type="ECO:0000256" key="8">
    <source>
        <dbReference type="ARBA" id="ARBA00022771"/>
    </source>
</evidence>
<evidence type="ECO:0000256" key="11">
    <source>
        <dbReference type="ARBA" id="ARBA00023015"/>
    </source>
</evidence>
<evidence type="ECO:0000256" key="6">
    <source>
        <dbReference type="ARBA" id="ARBA00022723"/>
    </source>
</evidence>
<keyword evidence="11" id="KW-0805">Transcription regulation</keyword>
<evidence type="ECO:0000259" key="18">
    <source>
        <dbReference type="PROSITE" id="PS51805"/>
    </source>
</evidence>
<evidence type="ECO:0000256" key="10">
    <source>
        <dbReference type="ARBA" id="ARBA00022853"/>
    </source>
</evidence>
<evidence type="ECO:0000256" key="15">
    <source>
        <dbReference type="SAM" id="MobiDB-lite"/>
    </source>
</evidence>
<dbReference type="SUPFAM" id="SSF82199">
    <property type="entry name" value="SET domain"/>
    <property type="match status" value="1"/>
</dbReference>
<dbReference type="InterPro" id="IPR003616">
    <property type="entry name" value="Post-SET_dom"/>
</dbReference>
<feature type="region of interest" description="Disordered" evidence="15">
    <location>
        <begin position="1820"/>
        <end position="1841"/>
    </location>
</feature>
<feature type="region of interest" description="Disordered" evidence="15">
    <location>
        <begin position="901"/>
        <end position="925"/>
    </location>
</feature>
<dbReference type="Pfam" id="PF05965">
    <property type="entry name" value="FYRC"/>
    <property type="match status" value="1"/>
</dbReference>
<dbReference type="FunFam" id="3.30.160.360:FF:000001">
    <property type="entry name" value="Histone-lysine N-methyltransferase"/>
    <property type="match status" value="1"/>
</dbReference>
<keyword evidence="20" id="KW-1185">Reference proteome</keyword>
<dbReference type="GO" id="GO:0044666">
    <property type="term" value="C:MLL3/4 complex"/>
    <property type="evidence" value="ECO:0007669"/>
    <property type="project" value="TreeGrafter"/>
</dbReference>
<dbReference type="InterPro" id="IPR003888">
    <property type="entry name" value="FYrich_N"/>
</dbReference>
<feature type="compositionally biased region" description="Low complexity" evidence="15">
    <location>
        <begin position="1489"/>
        <end position="1500"/>
    </location>
</feature>
<dbReference type="GO" id="GO:0003713">
    <property type="term" value="F:transcription coactivator activity"/>
    <property type="evidence" value="ECO:0007669"/>
    <property type="project" value="TreeGrafter"/>
</dbReference>
<evidence type="ECO:0000313" key="19">
    <source>
        <dbReference type="EMBL" id="CAG2188055.1"/>
    </source>
</evidence>
<keyword evidence="14" id="KW-0539">Nucleus</keyword>
<keyword evidence="13" id="KW-0804">Transcription</keyword>
<keyword evidence="12" id="KW-0010">Activator</keyword>
<feature type="region of interest" description="Disordered" evidence="15">
    <location>
        <begin position="1488"/>
        <end position="1513"/>
    </location>
</feature>
<feature type="compositionally biased region" description="Pro residues" evidence="15">
    <location>
        <begin position="1054"/>
        <end position="1073"/>
    </location>
</feature>
<feature type="compositionally biased region" description="Basic residues" evidence="15">
    <location>
        <begin position="444"/>
        <end position="459"/>
    </location>
</feature>
<feature type="compositionally biased region" description="Low complexity" evidence="15">
    <location>
        <begin position="747"/>
        <end position="759"/>
    </location>
</feature>
<feature type="region of interest" description="Disordered" evidence="15">
    <location>
        <begin position="1"/>
        <end position="47"/>
    </location>
</feature>
<keyword evidence="6" id="KW-0479">Metal-binding</keyword>
<reference evidence="19" key="1">
    <citation type="submission" date="2021-03" db="EMBL/GenBank/DDBJ databases">
        <authorList>
            <person name="Bekaert M."/>
        </authorList>
    </citation>
    <scope>NUCLEOTIDE SEQUENCE</scope>
</reference>
<evidence type="ECO:0000256" key="14">
    <source>
        <dbReference type="ARBA" id="ARBA00023242"/>
    </source>
</evidence>
<dbReference type="GO" id="GO:0008270">
    <property type="term" value="F:zinc ion binding"/>
    <property type="evidence" value="ECO:0007669"/>
    <property type="project" value="UniProtKB-KW"/>
</dbReference>
<feature type="compositionally biased region" description="Polar residues" evidence="15">
    <location>
        <begin position="1146"/>
        <end position="1159"/>
    </location>
</feature>
<feature type="compositionally biased region" description="Polar residues" evidence="15">
    <location>
        <begin position="170"/>
        <end position="186"/>
    </location>
</feature>
<accession>A0A8S3Q1R9</accession>
<dbReference type="EMBL" id="CAJPWZ010000193">
    <property type="protein sequence ID" value="CAG2188055.1"/>
    <property type="molecule type" value="Genomic_DNA"/>
</dbReference>
<dbReference type="CDD" id="cd19171">
    <property type="entry name" value="SET_KMT2C_2D"/>
    <property type="match status" value="1"/>
</dbReference>
<dbReference type="FunFam" id="2.170.270.10:FF:000003">
    <property type="entry name" value="Histone-lysine N-methyltransferase"/>
    <property type="match status" value="1"/>
</dbReference>
<dbReference type="InterPro" id="IPR001965">
    <property type="entry name" value="Znf_PHD"/>
</dbReference>
<dbReference type="PROSITE" id="PS51542">
    <property type="entry name" value="FYRN"/>
    <property type="match status" value="1"/>
</dbReference>
<dbReference type="SMART" id="SM00508">
    <property type="entry name" value="PostSET"/>
    <property type="match status" value="1"/>
</dbReference>
<evidence type="ECO:0000256" key="1">
    <source>
        <dbReference type="ARBA" id="ARBA00004123"/>
    </source>
</evidence>
<feature type="compositionally biased region" description="Low complexity" evidence="15">
    <location>
        <begin position="1754"/>
        <end position="1763"/>
    </location>
</feature>
<evidence type="ECO:0000259" key="17">
    <source>
        <dbReference type="PROSITE" id="PS50868"/>
    </source>
</evidence>
<dbReference type="GO" id="GO:0045944">
    <property type="term" value="P:positive regulation of transcription by RNA polymerase II"/>
    <property type="evidence" value="ECO:0007669"/>
    <property type="project" value="TreeGrafter"/>
</dbReference>
<evidence type="ECO:0000256" key="7">
    <source>
        <dbReference type="ARBA" id="ARBA00022737"/>
    </source>
</evidence>
<keyword evidence="8" id="KW-0863">Zinc-finger</keyword>
<feature type="compositionally biased region" description="Polar residues" evidence="15">
    <location>
        <begin position="760"/>
        <end position="771"/>
    </location>
</feature>
<feature type="compositionally biased region" description="Low complexity" evidence="15">
    <location>
        <begin position="225"/>
        <end position="236"/>
    </location>
</feature>
<sequence>MENQDSDSIKNVESNLVDKTESDSQTINGVKKETYDGSSNNIVPLSSTQEITNNVDAVSNKVIENIHPTNKNVSESLKESPFDDHSKVLTNVEKDISTQKDSGQTSVNQDNVVSEQGENLTLPKHSLNTTNILSSKESFKNKNVTVFQNSLPAGEADSLTSISVTVSDKNMSADSQPVSSIATTTHTDSKQHEQGTLLSDSSQTIKSEMPSHVEQQSHQTIVNNSGPVSHASSVSSQRIDVPLNGSLKESLPSNNADNSLSKVSSTPSQIVDSRQIPSTQPTQVERKHPSSSLAEHPPENKGAPPKLSTTSSLPQDSEAKSSLPLHHASEGNQKTADKVSVPSSSHSSSLPPSSVPHSLPMPPQAHDNKSNPHLIPIPSLPNSMMSPGMAMPAGMNMFPPHLMNPYFPGMMFDPRMAAAFQHPMFRGMPPLHPRYQQTPPQRAPRSRGPRGPRQSKAHQQHLPPEILRHHGRHPASDSAQIKIDPLLENPTAPHSSVGFTTTSHESSQASSSRSSTPRSHASMTSPVTTQADGMPHLEPGIPTNMVHPSSQQPPPAHSHGKLDIPPSLPGMMPMAHSYGKHDMPPHTLGGMSSTHESLPPPAHSFHPSMSASKPTVTTTSSPFTDTLTVTTVITTHSNNVPTTNVSGSLKQPSSSDGIPFLAMSTSGSMSIPTSSHSVSVTSTDMSVQQDSAKVVSTAETSLPLPAHSHPMTAQKMATSGSIPMPAHVHTMVSTNSNQMVTQTAPISSASTSTNVTSASHQTNQDVPSSKSGAAEPERVPSRGLSTSRLPPSATDQNQGPMPSNATTPMSMPSNANTPMSMMSHATPMSMPHNVSTPMSMPHNVSTPMSMPHNVSTPMTMPHNVSTPMSMPHNVSAPMSMPHNVSTPISMPHNVSAPMSMPHNVSTPMTMPHNAGAPMSMPGHFHQQGMVPMHPGMGLPFMQPGMRVRGPRMSSGKQRGPTPDMPAGMMPQFGRFPPGFNPFMSPQIARMAMSQEMMALAQKMSAGGPTISEGEQGAGPPMPKFENLTPNQIEFIRAMRMRPPFPQIPGMRPGMPMPPRNMPPPPRYPGPPMTSPTDAGAHRLPAMPHPSLSGQTPMPPQASPTSSIRSIPESQSPHPSASPIAPSASPMSSFTGDKTPSPVPRSPANSDTTSVGSTPVKQEPMDHRFSSSCLGDDIDARTASQNALLKSLLANMAGGRPPGTPFSEDSEDGSALQLTPEQQKQLEMIERMPVIREVELSAEDWASKTPEEREKILELRKQAFEEKRKEFEEVRKKRKPPAEPRKRKKKPMDQIFPEMFSDGQMMMPQQQQPLQPPPKKRQRRPKQKKVDIEEDKDAKVESFLAQLRMLANVPLQEPKVISAIVNSPVHGSPSVLTGEGQLKGDFGNAYLDGVADFYGSTLLGGLPPLGSLVGLQPPKTMEPGRKLISDGQEIADHLKQKPGNEAAFPGSRGNTPFSMGSLTGMAPNPVVPSLPSQPRIEPRVQALRMTDSPDTVVSSSSPEHEYGDEEMDFPMLKPIDPPAEEDRRCSPALPLLQPIAIKAESLQIKEEKIERKEDYAETTRLMADDISDRKLAKFDPSLAAMAEKDITGKSNSFTSSLSHPLKDKDISVTLTLSAKAAEDIGGVLSSIAELLKIAVPPTYQVSRSPSPDSLKMNLKHKEDPINIHNLIKMKPKFCRNCDMVVLDKGFIRKKSEMPFMIKEDHFTFRESEDEDIAFCSQKCFERFVMVYRSIFKSGGLHSKLGQDPAFFSDKSPSAASLSPFPSTPPTMVSPRGSGFLTPNSSGERTPQLTPTTPTGAPMLMGGVESLTPTRQRQELEKIQGRKHKKDVPPKPPPKRWKNIRYKKWDPSFSQELQPRPETPKSEVEVLWKALGTIITPDPMPEDKRSCVFCQVIGDGPTDGPGRLLNMDVDKWVHLNCALWSSEVYETLNGDLMNVDVAFKRAQALECQSCKKSGATLGCFKVNCSKVFHIGCAQKAGCMFFQDKTILCPTHAPKIFPDNVLTNLSVYRKVYVNRDEDKQVASMIRGQEEGTYALRISSLILHSVGQLLPHQIATGKFHTRDFIYPVGFKSSRFYWSMRRLYKRCRYVCSISDNDGRPEFMIRVVEAGFEDIVMKDSSPRSVWFKVLEPLDKMRRNADLVKIFPSFMTGEELFGLTEPAIIRVIESLPGTDLLLDYAFKYGRCELIEMPLTINPSGCARTEPKLRTHFRKMHTLQSSHTSRSLPAMVTGVTGDINSPYMKQFVHSKSQQYRRLKTEWKINVFLGRSRIQGLGLFAARDLEKHTMVIEYIGYLIRNEVANRLEVVYDEQNRGVYMFRIDSDIVVDATMAGGPARYINHSCDPNCVAEVVPFDKESKIIIITNRRIPKGEELTYDYKFDFEDEQHKIPCCCGAKRCRKWMN</sequence>
<dbReference type="Proteomes" id="UP000683360">
    <property type="component" value="Unassembled WGS sequence"/>
</dbReference>
<dbReference type="InterPro" id="IPR013083">
    <property type="entry name" value="Znf_RING/FYVE/PHD"/>
</dbReference>
<organism evidence="19 20">
    <name type="scientific">Mytilus edulis</name>
    <name type="common">Blue mussel</name>
    <dbReference type="NCBI Taxonomy" id="6550"/>
    <lineage>
        <taxon>Eukaryota</taxon>
        <taxon>Metazoa</taxon>
        <taxon>Spiralia</taxon>
        <taxon>Lophotrochozoa</taxon>
        <taxon>Mollusca</taxon>
        <taxon>Bivalvia</taxon>
        <taxon>Autobranchia</taxon>
        <taxon>Pteriomorphia</taxon>
        <taxon>Mytilida</taxon>
        <taxon>Mytiloidea</taxon>
        <taxon>Mytilidae</taxon>
        <taxon>Mytilinae</taxon>
        <taxon>Mytilus</taxon>
    </lineage>
</organism>
<feature type="compositionally biased region" description="Polar residues" evidence="15">
    <location>
        <begin position="251"/>
        <end position="283"/>
    </location>
</feature>
<feature type="domain" description="Post-SET" evidence="17">
    <location>
        <begin position="2384"/>
        <end position="2400"/>
    </location>
</feature>
<feature type="compositionally biased region" description="Polar residues" evidence="15">
    <location>
        <begin position="194"/>
        <end position="206"/>
    </location>
</feature>
<evidence type="ECO:0000256" key="5">
    <source>
        <dbReference type="ARBA" id="ARBA00022691"/>
    </source>
</evidence>
<dbReference type="PROSITE" id="PS50280">
    <property type="entry name" value="SET"/>
    <property type="match status" value="1"/>
</dbReference>
<protein>
    <submittedName>
        <fullName evidence="19">MLL3</fullName>
        <ecNumber evidence="19">2.1.1.354</ecNumber>
    </submittedName>
</protein>
<dbReference type="Pfam" id="PF00856">
    <property type="entry name" value="SET"/>
    <property type="match status" value="1"/>
</dbReference>
<dbReference type="PROSITE" id="PS51543">
    <property type="entry name" value="FYRC"/>
    <property type="match status" value="1"/>
</dbReference>
<feature type="compositionally biased region" description="Polar residues" evidence="15">
    <location>
        <begin position="783"/>
        <end position="820"/>
    </location>
</feature>
<keyword evidence="7" id="KW-0677">Repeat</keyword>
<name>A0A8S3Q1R9_MYTED</name>
<feature type="region of interest" description="Disordered" evidence="15">
    <location>
        <begin position="745"/>
        <end position="824"/>
    </location>
</feature>
<feature type="region of interest" description="Disordered" evidence="15">
    <location>
        <begin position="587"/>
        <end position="621"/>
    </location>
</feature>
<dbReference type="InterPro" id="IPR034732">
    <property type="entry name" value="EPHD"/>
</dbReference>
<feature type="region of interest" description="Disordered" evidence="15">
    <location>
        <begin position="1192"/>
        <end position="1221"/>
    </location>
</feature>
<feature type="region of interest" description="Disordered" evidence="15">
    <location>
        <begin position="487"/>
        <end position="572"/>
    </location>
</feature>
<feature type="compositionally biased region" description="Polar residues" evidence="15">
    <location>
        <begin position="36"/>
        <end position="47"/>
    </location>
</feature>
<dbReference type="InterPro" id="IPR003889">
    <property type="entry name" value="FYrich_C"/>
</dbReference>
<feature type="domain" description="SET" evidence="16">
    <location>
        <begin position="2258"/>
        <end position="2376"/>
    </location>
</feature>
<dbReference type="Pfam" id="PF13832">
    <property type="entry name" value="zf-HC5HC2H_2"/>
    <property type="match status" value="1"/>
</dbReference>
<dbReference type="Pfam" id="PF05964">
    <property type="entry name" value="FYRN"/>
    <property type="match status" value="1"/>
</dbReference>
<dbReference type="InterPro" id="IPR001214">
    <property type="entry name" value="SET_dom"/>
</dbReference>
<comment type="subcellular location">
    <subcellularLocation>
        <location evidence="1">Nucleus</location>
    </subcellularLocation>
</comment>
<evidence type="ECO:0000256" key="3">
    <source>
        <dbReference type="ARBA" id="ARBA00022603"/>
    </source>
</evidence>
<dbReference type="CDD" id="cd15666">
    <property type="entry name" value="ePHD2_KMT2C_like"/>
    <property type="match status" value="1"/>
</dbReference>
<feature type="compositionally biased region" description="Basic and acidic residues" evidence="15">
    <location>
        <begin position="1266"/>
        <end position="1283"/>
    </location>
</feature>
<gene>
    <name evidence="19" type="ORF">MEDL_3476</name>
</gene>
<evidence type="ECO:0000259" key="16">
    <source>
        <dbReference type="PROSITE" id="PS50280"/>
    </source>
</evidence>
<dbReference type="PROSITE" id="PS51805">
    <property type="entry name" value="EPHD"/>
    <property type="match status" value="1"/>
</dbReference>
<evidence type="ECO:0000256" key="4">
    <source>
        <dbReference type="ARBA" id="ARBA00022679"/>
    </source>
</evidence>
<dbReference type="GO" id="GO:0140999">
    <property type="term" value="F:histone H3K4 trimethyltransferase activity"/>
    <property type="evidence" value="ECO:0007669"/>
    <property type="project" value="UniProtKB-EC"/>
</dbReference>
<dbReference type="Gene3D" id="3.30.160.360">
    <property type="match status" value="1"/>
</dbReference>
<feature type="compositionally biased region" description="Basic residues" evidence="15">
    <location>
        <begin position="1317"/>
        <end position="1326"/>
    </location>
</feature>
<keyword evidence="3 19" id="KW-0489">Methyltransferase</keyword>
<dbReference type="Gene3D" id="3.30.40.10">
    <property type="entry name" value="Zinc/RING finger domain, C3HC4 (zinc finger)"/>
    <property type="match status" value="1"/>
</dbReference>
<comment type="caution">
    <text evidence="19">The sequence shown here is derived from an EMBL/GenBank/DDBJ whole genome shotgun (WGS) entry which is preliminary data.</text>
</comment>
<evidence type="ECO:0000313" key="20">
    <source>
        <dbReference type="Proteomes" id="UP000683360"/>
    </source>
</evidence>
<feature type="compositionally biased region" description="Polar residues" evidence="15">
    <location>
        <begin position="1102"/>
        <end position="1112"/>
    </location>
</feature>
<feature type="compositionally biased region" description="Low complexity" evidence="15">
    <location>
        <begin position="1113"/>
        <end position="1132"/>
    </location>
</feature>
<dbReference type="GO" id="GO:0032259">
    <property type="term" value="P:methylation"/>
    <property type="evidence" value="ECO:0007669"/>
    <property type="project" value="UniProtKB-KW"/>
</dbReference>
<dbReference type="PANTHER" id="PTHR45888">
    <property type="entry name" value="HL01030P-RELATED"/>
    <property type="match status" value="1"/>
</dbReference>
<keyword evidence="4 19" id="KW-0808">Transferase</keyword>
<dbReference type="Gene3D" id="2.170.270.10">
    <property type="entry name" value="SET domain"/>
    <property type="match status" value="1"/>
</dbReference>
<keyword evidence="10" id="KW-0156">Chromatin regulator</keyword>
<feature type="region of interest" description="Disordered" evidence="15">
    <location>
        <begin position="425"/>
        <end position="461"/>
    </location>
</feature>
<feature type="region of interest" description="Disordered" evidence="15">
    <location>
        <begin position="1306"/>
        <end position="1334"/>
    </location>
</feature>
<evidence type="ECO:0000256" key="12">
    <source>
        <dbReference type="ARBA" id="ARBA00023159"/>
    </source>
</evidence>
<feature type="region of interest" description="Disordered" evidence="15">
    <location>
        <begin position="1754"/>
        <end position="1803"/>
    </location>
</feature>
<keyword evidence="2" id="KW-0597">Phosphoprotein</keyword>
<evidence type="ECO:0000256" key="13">
    <source>
        <dbReference type="ARBA" id="ARBA00023163"/>
    </source>
</evidence>
<dbReference type="PROSITE" id="PS50868">
    <property type="entry name" value="POST_SET"/>
    <property type="match status" value="1"/>
</dbReference>
<dbReference type="SMART" id="SM00249">
    <property type="entry name" value="PHD"/>
    <property type="match status" value="1"/>
</dbReference>
<feature type="region of interest" description="Disordered" evidence="15">
    <location>
        <begin position="1266"/>
        <end position="1292"/>
    </location>
</feature>
<dbReference type="InterPro" id="IPR046341">
    <property type="entry name" value="SET_dom_sf"/>
</dbReference>
<feature type="region of interest" description="Disordered" evidence="15">
    <location>
        <begin position="1044"/>
        <end position="1174"/>
    </location>
</feature>
<feature type="compositionally biased region" description="Low complexity" evidence="15">
    <location>
        <begin position="500"/>
        <end position="522"/>
    </location>
</feature>
<keyword evidence="9" id="KW-0862">Zinc</keyword>
<proteinExistence type="predicted"/>
<dbReference type="SMART" id="SM00541">
    <property type="entry name" value="FYRN"/>
    <property type="match status" value="1"/>
</dbReference>
<dbReference type="EC" id="2.1.1.354" evidence="19"/>
<dbReference type="FunFam" id="3.30.40.10:FF:000002">
    <property type="entry name" value="Histone-lysine N-methyltransferase"/>
    <property type="match status" value="1"/>
</dbReference>
<evidence type="ECO:0000256" key="9">
    <source>
        <dbReference type="ARBA" id="ARBA00022833"/>
    </source>
</evidence>
<feature type="compositionally biased region" description="Polar residues" evidence="15">
    <location>
        <begin position="213"/>
        <end position="224"/>
    </location>
</feature>
<feature type="region of interest" description="Disordered" evidence="15">
    <location>
        <begin position="170"/>
        <end position="379"/>
    </location>
</feature>
<dbReference type="OrthoDB" id="308383at2759"/>
<feature type="compositionally biased region" description="Polar residues" evidence="15">
    <location>
        <begin position="1779"/>
        <end position="1797"/>
    </location>
</feature>
<feature type="domain" description="PHD-type" evidence="18">
    <location>
        <begin position="1886"/>
        <end position="1994"/>
    </location>
</feature>